<accession>A0AA42L9J6</accession>
<reference evidence="2" key="1">
    <citation type="submission" date="2022-09" db="EMBL/GenBank/DDBJ databases">
        <title>Intensive care unit water sources are persistently colonized with multi-drug resistant bacteria and are the site of extensive horizontal gene transfer of antibiotic resistance genes.</title>
        <authorList>
            <person name="Diorio-Toth L."/>
        </authorList>
    </citation>
    <scope>NUCLEOTIDE SEQUENCE</scope>
    <source>
        <strain evidence="2">GD04005</strain>
    </source>
</reference>
<evidence type="ECO:0000256" key="1">
    <source>
        <dbReference type="SAM" id="Phobius"/>
    </source>
</evidence>
<comment type="caution">
    <text evidence="2">The sequence shown here is derived from an EMBL/GenBank/DDBJ whole genome shotgun (WGS) entry which is preliminary data.</text>
</comment>
<keyword evidence="2" id="KW-0689">Ribosomal protein</keyword>
<dbReference type="RefSeq" id="WP_262474434.1">
    <property type="nucleotide sequence ID" value="NZ_JAHPRH010000001.1"/>
</dbReference>
<organism evidence="2 3">
    <name type="scientific">Acinetobacter courvalinii</name>
    <dbReference type="NCBI Taxonomy" id="280147"/>
    <lineage>
        <taxon>Bacteria</taxon>
        <taxon>Pseudomonadati</taxon>
        <taxon>Pseudomonadota</taxon>
        <taxon>Gammaproteobacteria</taxon>
        <taxon>Moraxellales</taxon>
        <taxon>Moraxellaceae</taxon>
        <taxon>Acinetobacter</taxon>
    </lineage>
</organism>
<dbReference type="Proteomes" id="UP001159329">
    <property type="component" value="Unassembled WGS sequence"/>
</dbReference>
<dbReference type="AlphaFoldDB" id="A0AA42L9J6"/>
<dbReference type="InterPro" id="IPR014719">
    <property type="entry name" value="Ribosomal_bL12_C/ClpS-like"/>
</dbReference>
<feature type="transmembrane region" description="Helical" evidence="1">
    <location>
        <begin position="67"/>
        <end position="86"/>
    </location>
</feature>
<keyword evidence="1" id="KW-0472">Membrane</keyword>
<keyword evidence="2" id="KW-0687">Ribonucleoprotein</keyword>
<dbReference type="Gene3D" id="3.30.1390.10">
    <property type="match status" value="1"/>
</dbReference>
<proteinExistence type="predicted"/>
<evidence type="ECO:0000313" key="3">
    <source>
        <dbReference type="Proteomes" id="UP001159329"/>
    </source>
</evidence>
<name>A0AA42L9J6_9GAMM</name>
<keyword evidence="1" id="KW-0812">Transmembrane</keyword>
<evidence type="ECO:0000313" key="2">
    <source>
        <dbReference type="EMBL" id="MDH0562151.1"/>
    </source>
</evidence>
<dbReference type="EMBL" id="JAOEEO010000001">
    <property type="protein sequence ID" value="MDH0562151.1"/>
    <property type="molecule type" value="Genomic_DNA"/>
</dbReference>
<sequence length="87" mass="9909">MSSLPHIPPEALDVLREGQLIEAIKITREKTGLGLKESKDLIDQYLQAHPQEQARVQQQVAQRSRGGVKVVVFIVVLLIILIWWIMK</sequence>
<protein>
    <submittedName>
        <fullName evidence="2">50S ribosomal protein L7/L12</fullName>
    </submittedName>
</protein>
<gene>
    <name evidence="2" type="ORF">N7644_00465</name>
</gene>
<dbReference type="GO" id="GO:0005840">
    <property type="term" value="C:ribosome"/>
    <property type="evidence" value="ECO:0007669"/>
    <property type="project" value="UniProtKB-KW"/>
</dbReference>
<keyword evidence="1" id="KW-1133">Transmembrane helix</keyword>